<keyword evidence="2" id="KW-1185">Reference proteome</keyword>
<dbReference type="RefSeq" id="WP_017636904.1">
    <property type="nucleotide sequence ID" value="NZ_JAUOQO010000002.1"/>
</dbReference>
<evidence type="ECO:0000313" key="1">
    <source>
        <dbReference type="EMBL" id="MDO6573000.1"/>
    </source>
</evidence>
<proteinExistence type="predicted"/>
<sequence length="67" mass="7848">MWIIISIILAVIILFLVGNNGMLRNENNGLRYTNVYLFTRFVKDNGEEGIRELQEEMEKVANKFNKN</sequence>
<evidence type="ECO:0000313" key="2">
    <source>
        <dbReference type="Proteomes" id="UP001170310"/>
    </source>
</evidence>
<gene>
    <name evidence="1" type="ORF">Q4528_02410</name>
</gene>
<dbReference type="AlphaFoldDB" id="A0AAW7YQZ0"/>
<name>A0AAW7YQZ0_9STAP</name>
<dbReference type="EMBL" id="JAUOQO010000002">
    <property type="protein sequence ID" value="MDO6573000.1"/>
    <property type="molecule type" value="Genomic_DNA"/>
</dbReference>
<dbReference type="Pfam" id="PF07438">
    <property type="entry name" value="DUF1514"/>
    <property type="match status" value="1"/>
</dbReference>
<protein>
    <submittedName>
        <fullName evidence="1">DUF1514 family protein</fullName>
    </submittedName>
</protein>
<dbReference type="Proteomes" id="UP001170310">
    <property type="component" value="Unassembled WGS sequence"/>
</dbReference>
<organism evidence="1 2">
    <name type="scientific">Staphylococcus pasteuri_A</name>
    <dbReference type="NCBI Taxonomy" id="3062664"/>
    <lineage>
        <taxon>Bacteria</taxon>
        <taxon>Bacillati</taxon>
        <taxon>Bacillota</taxon>
        <taxon>Bacilli</taxon>
        <taxon>Bacillales</taxon>
        <taxon>Staphylococcaceae</taxon>
        <taxon>Staphylococcus</taxon>
    </lineage>
</organism>
<reference evidence="1" key="1">
    <citation type="submission" date="2023-07" db="EMBL/GenBank/DDBJ databases">
        <title>Genome content predicts the carbon catabolic preferences of heterotrophic bacteria.</title>
        <authorList>
            <person name="Gralka M."/>
        </authorList>
    </citation>
    <scope>NUCLEOTIDE SEQUENCE</scope>
    <source>
        <strain evidence="1">E2R20</strain>
    </source>
</reference>
<dbReference type="GeneID" id="72470999"/>
<accession>A0AAW7YQZ0</accession>
<comment type="caution">
    <text evidence="1">The sequence shown here is derived from an EMBL/GenBank/DDBJ whole genome shotgun (WGS) entry which is preliminary data.</text>
</comment>
<dbReference type="InterPro" id="IPR009999">
    <property type="entry name" value="DUF1514"/>
</dbReference>